<evidence type="ECO:0000313" key="1">
    <source>
        <dbReference type="EMBL" id="MBO1864553.1"/>
    </source>
</evidence>
<accession>A0A939M848</accession>
<evidence type="ECO:0000313" key="2">
    <source>
        <dbReference type="EMBL" id="UEM17306.1"/>
    </source>
</evidence>
<dbReference type="EMBL" id="CP086136">
    <property type="protein sequence ID" value="UEM17306.1"/>
    <property type="molecule type" value="Genomic_DNA"/>
</dbReference>
<dbReference type="EMBL" id="JAGEMI010000001">
    <property type="protein sequence ID" value="MBO1864553.1"/>
    <property type="molecule type" value="Genomic_DNA"/>
</dbReference>
<protein>
    <submittedName>
        <fullName evidence="1">Uncharacterized protein</fullName>
    </submittedName>
</protein>
<dbReference type="Proteomes" id="UP000664702">
    <property type="component" value="Chromosome"/>
</dbReference>
<reference evidence="2 3" key="2">
    <citation type="journal article" date="2022" name="Int. J. Syst. Evol. Microbiol.">
        <title>Strains of Bradyrhizobium barranii sp. nov. associated with legumes native to Canada are symbionts of soybeans and belong to different subspecies (subsp. barranii subsp. nov. and subsp. apii subsp. nov.) and symbiovars (sv. glycinearum and sv. septentrionale).</title>
        <authorList>
            <person name="Bromfield E.S.P."/>
            <person name="Cloutier S."/>
            <person name="Wasai-Hara S."/>
            <person name="Minamisawa K."/>
        </authorList>
    </citation>
    <scope>NUCLEOTIDE SEQUENCE [LARGE SCALE GENOMIC DNA]</scope>
    <source>
        <strain evidence="2 3">144S4</strain>
    </source>
</reference>
<dbReference type="AlphaFoldDB" id="A0A939M848"/>
<dbReference type="RefSeq" id="WP_208086684.1">
    <property type="nucleotide sequence ID" value="NZ_CP086136.1"/>
</dbReference>
<proteinExistence type="predicted"/>
<reference evidence="1" key="1">
    <citation type="submission" date="2021-03" db="EMBL/GenBank/DDBJ databases">
        <title>Whole Genome Sequence of Bradyrhizobium sp. Strain 144S4.</title>
        <authorList>
            <person name="Bromfield E.S.P."/>
            <person name="Cloutier S."/>
        </authorList>
    </citation>
    <scope>NUCLEOTIDE SEQUENCE [LARGE SCALE GENOMIC DNA]</scope>
    <source>
        <strain evidence="1">144S4</strain>
    </source>
</reference>
<name>A0A939M848_9BRAD</name>
<dbReference type="KEGG" id="bban:J4G43_025590"/>
<sequence>MTDFPNAPVGVVLRGMDHGDRSFGARPRRPLGLRPQRLQERHRQACGAGLHHLDWLARGEIRGLHLVGGE</sequence>
<gene>
    <name evidence="2" type="ORF">J4G43_025590</name>
    <name evidence="1" type="ORF">J4G43_27600</name>
</gene>
<organism evidence="1">
    <name type="scientific">Bradyrhizobium barranii subsp. barranii</name>
    <dbReference type="NCBI Taxonomy" id="2823807"/>
    <lineage>
        <taxon>Bacteria</taxon>
        <taxon>Pseudomonadati</taxon>
        <taxon>Pseudomonadota</taxon>
        <taxon>Alphaproteobacteria</taxon>
        <taxon>Hyphomicrobiales</taxon>
        <taxon>Nitrobacteraceae</taxon>
        <taxon>Bradyrhizobium</taxon>
        <taxon>Bradyrhizobium barranii</taxon>
    </lineage>
</organism>
<evidence type="ECO:0000313" key="3">
    <source>
        <dbReference type="Proteomes" id="UP000664702"/>
    </source>
</evidence>